<proteinExistence type="predicted"/>
<dbReference type="InterPro" id="IPR036864">
    <property type="entry name" value="Zn2-C6_fun-type_DNA-bd_sf"/>
</dbReference>
<dbReference type="GO" id="GO:0006351">
    <property type="term" value="P:DNA-templated transcription"/>
    <property type="evidence" value="ECO:0007669"/>
    <property type="project" value="InterPro"/>
</dbReference>
<comment type="subcellular location">
    <subcellularLocation>
        <location evidence="1">Nucleus</location>
    </subcellularLocation>
</comment>
<feature type="region of interest" description="Disordered" evidence="7">
    <location>
        <begin position="104"/>
        <end position="148"/>
    </location>
</feature>
<dbReference type="SMART" id="SM00066">
    <property type="entry name" value="GAL4"/>
    <property type="match status" value="1"/>
</dbReference>
<keyword evidence="6" id="KW-0539">Nucleus</keyword>
<keyword evidence="4" id="KW-0238">DNA-binding</keyword>
<evidence type="ECO:0000256" key="2">
    <source>
        <dbReference type="ARBA" id="ARBA00022723"/>
    </source>
</evidence>
<reference evidence="10" key="1">
    <citation type="submission" date="2019-03" db="EMBL/GenBank/DDBJ databases">
        <title>Snf2 controls pulcherriminic acid biosynthesis and connects pigmentation and antifungal activity of the yeast Metschnikowia pulcherrima.</title>
        <authorList>
            <person name="Gore-Lloyd D."/>
            <person name="Sumann I."/>
            <person name="Brachmann A.O."/>
            <person name="Schneeberger K."/>
            <person name="Ortiz-Merino R.A."/>
            <person name="Moreno-Beltran M."/>
            <person name="Schlaefli M."/>
            <person name="Kirner P."/>
            <person name="Santos Kron A."/>
            <person name="Wolfe K.H."/>
            <person name="Piel J."/>
            <person name="Ahrens C.H."/>
            <person name="Henk D."/>
            <person name="Freimoser F.M."/>
        </authorList>
    </citation>
    <scope>NUCLEOTIDE SEQUENCE [LARGE SCALE GENOMIC DNA]</scope>
    <source>
        <strain evidence="10">APC 1.2</strain>
    </source>
</reference>
<evidence type="ECO:0000256" key="3">
    <source>
        <dbReference type="ARBA" id="ARBA00023015"/>
    </source>
</evidence>
<accession>A0A4P6XU31</accession>
<evidence type="ECO:0000256" key="1">
    <source>
        <dbReference type="ARBA" id="ARBA00004123"/>
    </source>
</evidence>
<dbReference type="CDD" id="cd00067">
    <property type="entry name" value="GAL4"/>
    <property type="match status" value="1"/>
</dbReference>
<dbReference type="PANTHER" id="PTHR46910:SF37">
    <property type="entry name" value="ZN(II)2CYS6 TRANSCRIPTION FACTOR (EUROFUNG)"/>
    <property type="match status" value="1"/>
</dbReference>
<dbReference type="EMBL" id="CP034462">
    <property type="protein sequence ID" value="QBM91122.1"/>
    <property type="molecule type" value="Genomic_DNA"/>
</dbReference>
<keyword evidence="3" id="KW-0805">Transcription regulation</keyword>
<evidence type="ECO:0000313" key="10">
    <source>
        <dbReference type="Proteomes" id="UP000292447"/>
    </source>
</evidence>
<dbReference type="PROSITE" id="PS50048">
    <property type="entry name" value="ZN2_CY6_FUNGAL_2"/>
    <property type="match status" value="1"/>
</dbReference>
<dbReference type="InterPro" id="IPR001138">
    <property type="entry name" value="Zn2Cys6_DnaBD"/>
</dbReference>
<dbReference type="CDD" id="cd12148">
    <property type="entry name" value="fungal_TF_MHR"/>
    <property type="match status" value="1"/>
</dbReference>
<evidence type="ECO:0000313" key="9">
    <source>
        <dbReference type="EMBL" id="QBM91122.1"/>
    </source>
</evidence>
<keyword evidence="2" id="KW-0479">Metal-binding</keyword>
<evidence type="ECO:0000256" key="4">
    <source>
        <dbReference type="ARBA" id="ARBA00023125"/>
    </source>
</evidence>
<dbReference type="GO" id="GO:0005634">
    <property type="term" value="C:nucleus"/>
    <property type="evidence" value="ECO:0007669"/>
    <property type="project" value="UniProtKB-SubCell"/>
</dbReference>
<dbReference type="GO" id="GO:0000981">
    <property type="term" value="F:DNA-binding transcription factor activity, RNA polymerase II-specific"/>
    <property type="evidence" value="ECO:0007669"/>
    <property type="project" value="InterPro"/>
</dbReference>
<dbReference type="Proteomes" id="UP000292447">
    <property type="component" value="Chromosome VII"/>
</dbReference>
<dbReference type="AlphaFoldDB" id="A0A4P6XU31"/>
<dbReference type="InterPro" id="IPR007219">
    <property type="entry name" value="XnlR_reg_dom"/>
</dbReference>
<dbReference type="PROSITE" id="PS00463">
    <property type="entry name" value="ZN2_CY6_FUNGAL_1"/>
    <property type="match status" value="1"/>
</dbReference>
<dbReference type="GO" id="GO:0003677">
    <property type="term" value="F:DNA binding"/>
    <property type="evidence" value="ECO:0007669"/>
    <property type="project" value="UniProtKB-KW"/>
</dbReference>
<dbReference type="STRING" id="2163413.A0A4P6XU31"/>
<name>A0A4P6XU31_9ASCO</name>
<dbReference type="PANTHER" id="PTHR46910">
    <property type="entry name" value="TRANSCRIPTION FACTOR PDR1"/>
    <property type="match status" value="1"/>
</dbReference>
<gene>
    <name evidence="9" type="primary">MPUL0G01650</name>
    <name evidence="9" type="ORF">METSCH_G01650</name>
</gene>
<protein>
    <submittedName>
        <fullName evidence="9">Zn(2)-Cys(6) binuclear cluster domain-containing protein</fullName>
    </submittedName>
</protein>
<dbReference type="SMART" id="SM00906">
    <property type="entry name" value="Fungal_trans"/>
    <property type="match status" value="1"/>
</dbReference>
<evidence type="ECO:0000256" key="7">
    <source>
        <dbReference type="SAM" id="MobiDB-lite"/>
    </source>
</evidence>
<keyword evidence="5" id="KW-0804">Transcription</keyword>
<sequence>MPASDDSQDYSKHSQKKRIRVACNNCRKKKIKCDGENRCMNCEIAQEPECVYDEKISKPAHKKARLLKLDEILTFLNARLDRLEGLIESVAAGTLNAGDLRADFSSRKAKKQQSPVTEDEDEESRNASHDDGEETSSPSCSAAEMPSHTGKQNELYLGNHSFFSILSKSSLNWMKSHLSEENAQLLVPLINLPFVFENKTKSFVNMWYELKSFNHAQHLERMKAPFPRKREEAMFELVHKYASKCNTVLILCLSEEVETSLKKYYSHARRELLITQLFKLCLAVLICLSEAMDHSMDAGSPDSCDLASRASLSTFTLLALGTLRDDILEVCMGYYYQLSIRGHGLETVKAMLFFAVFMAKCCESPEVLHMVLTTAIRKALEMGLHRIETYRTCTREDFDIKILVWKTACYFDMEICFRSGRPPLINYNDTSEELRDSFSMHNILNTAYSLPFLKHYDQIFELRLETYNRLFSARADTKTFDALKSNVDYLNQKMFNLLAHMDPDHRPYFYNQPGFHQVSILDNIEEEHIMTARLTFFLNMMTINRLPMMFAFPNVSAEVLQVYRNLSLNSARSIMYMLKNYHAAGSERPASLWITFFPLISVIHLLAACMAEPKSPDAHADLTLIIETCETWFNRKMTSGRFSSVKFDMSILLQVLVKSVSRIAISIFEMNTGIDILAKNDKLKELFDSPKKFIPELFGTSEDLKKSIPLLFESKSPFPSDGTPGSQSSPCSLSNIVDGGISTPHNTAHSNYTPTSGMKNGAVDYGNSDGAASFSGIESMLFDQIDQFPNFFFDGVNGGL</sequence>
<dbReference type="Pfam" id="PF00172">
    <property type="entry name" value="Zn_clus"/>
    <property type="match status" value="1"/>
</dbReference>
<evidence type="ECO:0000256" key="5">
    <source>
        <dbReference type="ARBA" id="ARBA00023163"/>
    </source>
</evidence>
<dbReference type="InterPro" id="IPR050987">
    <property type="entry name" value="AtrR-like"/>
</dbReference>
<feature type="domain" description="Zn(2)-C6 fungal-type" evidence="8">
    <location>
        <begin position="22"/>
        <end position="52"/>
    </location>
</feature>
<organism evidence="9 10">
    <name type="scientific">Metschnikowia aff. pulcherrima</name>
    <dbReference type="NCBI Taxonomy" id="2163413"/>
    <lineage>
        <taxon>Eukaryota</taxon>
        <taxon>Fungi</taxon>
        <taxon>Dikarya</taxon>
        <taxon>Ascomycota</taxon>
        <taxon>Saccharomycotina</taxon>
        <taxon>Pichiomycetes</taxon>
        <taxon>Metschnikowiaceae</taxon>
        <taxon>Metschnikowia</taxon>
    </lineage>
</organism>
<evidence type="ECO:0000256" key="6">
    <source>
        <dbReference type="ARBA" id="ARBA00023242"/>
    </source>
</evidence>
<dbReference type="Gene3D" id="4.10.240.10">
    <property type="entry name" value="Zn(2)-C6 fungal-type DNA-binding domain"/>
    <property type="match status" value="1"/>
</dbReference>
<dbReference type="GO" id="GO:0008270">
    <property type="term" value="F:zinc ion binding"/>
    <property type="evidence" value="ECO:0007669"/>
    <property type="project" value="InterPro"/>
</dbReference>
<dbReference type="SUPFAM" id="SSF57701">
    <property type="entry name" value="Zn2/Cys6 DNA-binding domain"/>
    <property type="match status" value="1"/>
</dbReference>
<evidence type="ECO:0000259" key="8">
    <source>
        <dbReference type="PROSITE" id="PS50048"/>
    </source>
</evidence>
<keyword evidence="10" id="KW-1185">Reference proteome</keyword>